<name>A0A087TIL8_STEMI</name>
<reference evidence="1 2" key="1">
    <citation type="submission" date="2013-11" db="EMBL/GenBank/DDBJ databases">
        <title>Genome sequencing of Stegodyphus mimosarum.</title>
        <authorList>
            <person name="Bechsgaard J."/>
        </authorList>
    </citation>
    <scope>NUCLEOTIDE SEQUENCE [LARGE SCALE GENOMIC DNA]</scope>
</reference>
<proteinExistence type="predicted"/>
<organism evidence="1 2">
    <name type="scientific">Stegodyphus mimosarum</name>
    <name type="common">African social velvet spider</name>
    <dbReference type="NCBI Taxonomy" id="407821"/>
    <lineage>
        <taxon>Eukaryota</taxon>
        <taxon>Metazoa</taxon>
        <taxon>Ecdysozoa</taxon>
        <taxon>Arthropoda</taxon>
        <taxon>Chelicerata</taxon>
        <taxon>Arachnida</taxon>
        <taxon>Araneae</taxon>
        <taxon>Araneomorphae</taxon>
        <taxon>Entelegynae</taxon>
        <taxon>Eresoidea</taxon>
        <taxon>Eresidae</taxon>
        <taxon>Stegodyphus</taxon>
    </lineage>
</organism>
<accession>A0A087TIL8</accession>
<protein>
    <submittedName>
        <fullName evidence="1">Uncharacterized protein</fullName>
    </submittedName>
</protein>
<evidence type="ECO:0000313" key="2">
    <source>
        <dbReference type="Proteomes" id="UP000054359"/>
    </source>
</evidence>
<feature type="non-terminal residue" evidence="1">
    <location>
        <position position="47"/>
    </location>
</feature>
<sequence>PEVLFFFIVHCIKSKYSRAYSYIKSNPHLFITHYSESWRYSFNGSQE</sequence>
<dbReference type="EMBL" id="KK115375">
    <property type="protein sequence ID" value="KFM64957.1"/>
    <property type="molecule type" value="Genomic_DNA"/>
</dbReference>
<dbReference type="AlphaFoldDB" id="A0A087TIL8"/>
<evidence type="ECO:0000313" key="1">
    <source>
        <dbReference type="EMBL" id="KFM64957.1"/>
    </source>
</evidence>
<gene>
    <name evidence="1" type="ORF">X975_20958</name>
</gene>
<dbReference type="Proteomes" id="UP000054359">
    <property type="component" value="Unassembled WGS sequence"/>
</dbReference>
<keyword evidence="2" id="KW-1185">Reference proteome</keyword>
<feature type="non-terminal residue" evidence="1">
    <location>
        <position position="1"/>
    </location>
</feature>